<accession>A0ABY6J714</accession>
<dbReference type="Pfam" id="PF19527">
    <property type="entry name" value="DUF6055"/>
    <property type="match status" value="1"/>
</dbReference>
<keyword evidence="1" id="KW-0732">Signal</keyword>
<evidence type="ECO:0000313" key="2">
    <source>
        <dbReference type="EMBL" id="UYQ95478.1"/>
    </source>
</evidence>
<feature type="chain" id="PRO_5047430143" evidence="1">
    <location>
        <begin position="25"/>
        <end position="446"/>
    </location>
</feature>
<name>A0ABY6J714_9BACT</name>
<organism evidence="2 3">
    <name type="scientific">Chitinophaga horti</name>
    <dbReference type="NCBI Taxonomy" id="2920382"/>
    <lineage>
        <taxon>Bacteria</taxon>
        <taxon>Pseudomonadati</taxon>
        <taxon>Bacteroidota</taxon>
        <taxon>Chitinophagia</taxon>
        <taxon>Chitinophagales</taxon>
        <taxon>Chitinophagaceae</taxon>
        <taxon>Chitinophaga</taxon>
    </lineage>
</organism>
<dbReference type="RefSeq" id="WP_264283206.1">
    <property type="nucleotide sequence ID" value="NZ_CP107006.1"/>
</dbReference>
<evidence type="ECO:0000256" key="1">
    <source>
        <dbReference type="SAM" id="SignalP"/>
    </source>
</evidence>
<reference evidence="2" key="1">
    <citation type="submission" date="2022-10" db="EMBL/GenBank/DDBJ databases">
        <title>Chitinophaga sp. nov., isolated from soil.</title>
        <authorList>
            <person name="Jeon C.O."/>
        </authorList>
    </citation>
    <scope>NUCLEOTIDE SEQUENCE</scope>
    <source>
        <strain evidence="2">R8</strain>
    </source>
</reference>
<protein>
    <submittedName>
        <fullName evidence="2">DUF6055 domain-containing protein</fullName>
    </submittedName>
</protein>
<feature type="signal peptide" evidence="1">
    <location>
        <begin position="1"/>
        <end position="24"/>
    </location>
</feature>
<sequence>MKTFISRLYCLAVPVCLLAASAMAQSSIPSARKLLVPEQVWQVPDHNNYDSDTSLYSYHRKLESPAFAAFWAKDFGDTPEKYFDMPGILKECERFYQYYVDTLQFVEKGRSVSDAYKTLVYVTNSKDATAYGGGAGDKVGVLWVTPGRINKQPFGAMAHELGHVFQYYVKLDGHWGYSSSPKGSRGQAIFEMTSQYMLWQVYPLWMTFENYHLQSFMKQTHYAFLHEKNQYCSPYVLEYWSGKHGKDFIGRMWRNATPGEDPVTTYKRLNKIDQSTLNDELFDACRRFVTWDIDRIRDVAAPYANQHISPSTTVTDGWHRISAANCPQNYGYNAIRLNVPASGTKVKLQFKGLTGVAGYRNLQPDKAGWRYGFVAMLTDGKRVYGNVNRSTIGSAQFTVPANTEHLWLVVSGAPTGHWEHITDGKDETDEQWPYEFKLDGATVATK</sequence>
<evidence type="ECO:0000313" key="3">
    <source>
        <dbReference type="Proteomes" id="UP001162741"/>
    </source>
</evidence>
<dbReference type="EMBL" id="CP107006">
    <property type="protein sequence ID" value="UYQ95478.1"/>
    <property type="molecule type" value="Genomic_DNA"/>
</dbReference>
<keyword evidence="3" id="KW-1185">Reference proteome</keyword>
<dbReference type="InterPro" id="IPR045690">
    <property type="entry name" value="DUF6055"/>
</dbReference>
<gene>
    <name evidence="2" type="ORF">MKQ68_10240</name>
</gene>
<dbReference type="Proteomes" id="UP001162741">
    <property type="component" value="Chromosome"/>
</dbReference>
<proteinExistence type="predicted"/>